<keyword evidence="2" id="KW-1185">Reference proteome</keyword>
<evidence type="ECO:0000313" key="2">
    <source>
        <dbReference type="Proteomes" id="UP001437256"/>
    </source>
</evidence>
<sequence>MPSSNDKQSKSTRQHAHQIHRTRLGELESCIIQELVNNLEVVLKDDKLREEIVSAKGEHAQRWLDLLHKVRCFHDDPSNLVLITIRKPLDSPGEPAVISTPFRSTILKTITRLIKKSGLFPQSLILQNVHMNENYPVAGGAFGEVWRGRIGEPDAGQTVCIKAVRMYQNSDVKALFKVIPRSSMVCLNH</sequence>
<comment type="caution">
    <text evidence="1">The sequence shown here is derived from an EMBL/GenBank/DDBJ whole genome shotgun (WGS) entry which is preliminary data.</text>
</comment>
<evidence type="ECO:0000313" key="1">
    <source>
        <dbReference type="EMBL" id="KAL0058741.1"/>
    </source>
</evidence>
<organism evidence="1 2">
    <name type="scientific">Marasmius tenuissimus</name>
    <dbReference type="NCBI Taxonomy" id="585030"/>
    <lineage>
        <taxon>Eukaryota</taxon>
        <taxon>Fungi</taxon>
        <taxon>Dikarya</taxon>
        <taxon>Basidiomycota</taxon>
        <taxon>Agaricomycotina</taxon>
        <taxon>Agaricomycetes</taxon>
        <taxon>Agaricomycetidae</taxon>
        <taxon>Agaricales</taxon>
        <taxon>Marasmiineae</taxon>
        <taxon>Marasmiaceae</taxon>
        <taxon>Marasmius</taxon>
    </lineage>
</organism>
<gene>
    <name evidence="1" type="ORF">AAF712_014549</name>
</gene>
<accession>A0ABR2ZCX3</accession>
<dbReference type="EMBL" id="JBBXMP010000278">
    <property type="protein sequence ID" value="KAL0058741.1"/>
    <property type="molecule type" value="Genomic_DNA"/>
</dbReference>
<name>A0ABR2ZCX3_9AGAR</name>
<reference evidence="1 2" key="1">
    <citation type="submission" date="2024-05" db="EMBL/GenBank/DDBJ databases">
        <title>A draft genome resource for the thread blight pathogen Marasmius tenuissimus strain MS-2.</title>
        <authorList>
            <person name="Yulfo-Soto G.E."/>
            <person name="Baruah I.K."/>
            <person name="Amoako-Attah I."/>
            <person name="Bukari Y."/>
            <person name="Meinhardt L.W."/>
            <person name="Bailey B.A."/>
            <person name="Cohen S.P."/>
        </authorList>
    </citation>
    <scope>NUCLEOTIDE SEQUENCE [LARGE SCALE GENOMIC DNA]</scope>
    <source>
        <strain evidence="1 2">MS-2</strain>
    </source>
</reference>
<protein>
    <submittedName>
        <fullName evidence="1">Uncharacterized protein</fullName>
    </submittedName>
</protein>
<proteinExistence type="predicted"/>
<dbReference type="Proteomes" id="UP001437256">
    <property type="component" value="Unassembled WGS sequence"/>
</dbReference>